<proteinExistence type="predicted"/>
<dbReference type="EMBL" id="BGPR01002375">
    <property type="protein sequence ID" value="GBM72415.1"/>
    <property type="molecule type" value="Genomic_DNA"/>
</dbReference>
<keyword evidence="2" id="KW-1185">Reference proteome</keyword>
<sequence>MFSPPANRCRWAWCEASEVDLVTDLVLLNRGQKEGMKMKLAPTIFPTTRAERHVHLYVQFNMQEVQYTTDLYWNRDSNLSSSGHEPESLRLRHRDFLKDRLKSSRHFNQNLSLVFRKRRLVHGT</sequence>
<dbReference type="Proteomes" id="UP000499080">
    <property type="component" value="Unassembled WGS sequence"/>
</dbReference>
<comment type="caution">
    <text evidence="1">The sequence shown here is derived from an EMBL/GenBank/DDBJ whole genome shotgun (WGS) entry which is preliminary data.</text>
</comment>
<name>A0A4Y2I4A6_ARAVE</name>
<protein>
    <submittedName>
        <fullName evidence="1">Uncharacterized protein</fullName>
    </submittedName>
</protein>
<reference evidence="1 2" key="1">
    <citation type="journal article" date="2019" name="Sci. Rep.">
        <title>Orb-weaving spider Araneus ventricosus genome elucidates the spidroin gene catalogue.</title>
        <authorList>
            <person name="Kono N."/>
            <person name="Nakamura H."/>
            <person name="Ohtoshi R."/>
            <person name="Moran D.A.P."/>
            <person name="Shinohara A."/>
            <person name="Yoshida Y."/>
            <person name="Fujiwara M."/>
            <person name="Mori M."/>
            <person name="Tomita M."/>
            <person name="Arakawa K."/>
        </authorList>
    </citation>
    <scope>NUCLEOTIDE SEQUENCE [LARGE SCALE GENOMIC DNA]</scope>
</reference>
<organism evidence="1 2">
    <name type="scientific">Araneus ventricosus</name>
    <name type="common">Orbweaver spider</name>
    <name type="synonym">Epeira ventricosa</name>
    <dbReference type="NCBI Taxonomy" id="182803"/>
    <lineage>
        <taxon>Eukaryota</taxon>
        <taxon>Metazoa</taxon>
        <taxon>Ecdysozoa</taxon>
        <taxon>Arthropoda</taxon>
        <taxon>Chelicerata</taxon>
        <taxon>Arachnida</taxon>
        <taxon>Araneae</taxon>
        <taxon>Araneomorphae</taxon>
        <taxon>Entelegynae</taxon>
        <taxon>Araneoidea</taxon>
        <taxon>Araneidae</taxon>
        <taxon>Araneus</taxon>
    </lineage>
</organism>
<accession>A0A4Y2I4A6</accession>
<evidence type="ECO:0000313" key="2">
    <source>
        <dbReference type="Proteomes" id="UP000499080"/>
    </source>
</evidence>
<evidence type="ECO:0000313" key="1">
    <source>
        <dbReference type="EMBL" id="GBM72415.1"/>
    </source>
</evidence>
<dbReference type="AlphaFoldDB" id="A0A4Y2I4A6"/>
<gene>
    <name evidence="1" type="ORF">AVEN_114473_1</name>
</gene>